<accession>A0A101N1T2</accession>
<comment type="catalytic activity">
    <reaction evidence="9 10">
        <text>D-gluconate + ATP = 6-phospho-D-gluconate + ADP + H(+)</text>
        <dbReference type="Rhea" id="RHEA:19433"/>
        <dbReference type="ChEBI" id="CHEBI:15378"/>
        <dbReference type="ChEBI" id="CHEBI:18391"/>
        <dbReference type="ChEBI" id="CHEBI:30616"/>
        <dbReference type="ChEBI" id="CHEBI:58759"/>
        <dbReference type="ChEBI" id="CHEBI:456216"/>
        <dbReference type="EC" id="2.7.1.12"/>
    </reaction>
</comment>
<name>A0A101N1T2_9ACTN</name>
<evidence type="ECO:0000256" key="2">
    <source>
        <dbReference type="ARBA" id="ARBA00008420"/>
    </source>
</evidence>
<evidence type="ECO:0000256" key="9">
    <source>
        <dbReference type="ARBA" id="ARBA00048090"/>
    </source>
</evidence>
<dbReference type="SUPFAM" id="SSF52540">
    <property type="entry name" value="P-loop containing nucleoside triphosphate hydrolases"/>
    <property type="match status" value="1"/>
</dbReference>
<dbReference type="Proteomes" id="UP000053039">
    <property type="component" value="Unassembled WGS sequence"/>
</dbReference>
<dbReference type="GO" id="GO:0005524">
    <property type="term" value="F:ATP binding"/>
    <property type="evidence" value="ECO:0007669"/>
    <property type="project" value="UniProtKB-KW"/>
</dbReference>
<comment type="similarity">
    <text evidence="2 10">Belongs to the gluconokinase GntK/GntV family.</text>
</comment>
<evidence type="ECO:0000313" key="12">
    <source>
        <dbReference type="EMBL" id="KUM84975.1"/>
    </source>
</evidence>
<gene>
    <name evidence="12" type="ORF">AQI94_31140</name>
</gene>
<dbReference type="FunFam" id="3.40.50.300:FF:000522">
    <property type="entry name" value="Gluconokinase"/>
    <property type="match status" value="1"/>
</dbReference>
<comment type="caution">
    <text evidence="12">The sequence shown here is derived from an EMBL/GenBank/DDBJ whole genome shotgun (WGS) entry which is preliminary data.</text>
</comment>
<dbReference type="NCBIfam" id="TIGR01313">
    <property type="entry name" value="therm_gnt_kin"/>
    <property type="match status" value="1"/>
</dbReference>
<keyword evidence="4 10" id="KW-0808">Transferase</keyword>
<evidence type="ECO:0000256" key="4">
    <source>
        <dbReference type="ARBA" id="ARBA00022679"/>
    </source>
</evidence>
<dbReference type="InterPro" id="IPR006001">
    <property type="entry name" value="Therm_gnt_kin"/>
</dbReference>
<dbReference type="InterPro" id="IPR031322">
    <property type="entry name" value="Shikimate/glucono_kinase"/>
</dbReference>
<evidence type="ECO:0000313" key="13">
    <source>
        <dbReference type="Proteomes" id="UP000053039"/>
    </source>
</evidence>
<keyword evidence="8" id="KW-0311">Gluconate utilization</keyword>
<organism evidence="12 13">
    <name type="scientific">Streptomyces pseudovenezuelae</name>
    <dbReference type="NCBI Taxonomy" id="67350"/>
    <lineage>
        <taxon>Bacteria</taxon>
        <taxon>Bacillati</taxon>
        <taxon>Actinomycetota</taxon>
        <taxon>Actinomycetes</taxon>
        <taxon>Kitasatosporales</taxon>
        <taxon>Streptomycetaceae</taxon>
        <taxon>Streptomyces</taxon>
        <taxon>Streptomyces aurantiacus group</taxon>
    </lineage>
</organism>
<dbReference type="PANTHER" id="PTHR43442:SF3">
    <property type="entry name" value="GLUCONOKINASE-RELATED"/>
    <property type="match status" value="1"/>
</dbReference>
<dbReference type="AlphaFoldDB" id="A0A101N1T2"/>
<evidence type="ECO:0000256" key="7">
    <source>
        <dbReference type="ARBA" id="ARBA00022840"/>
    </source>
</evidence>
<evidence type="ECO:0000256" key="3">
    <source>
        <dbReference type="ARBA" id="ARBA00012054"/>
    </source>
</evidence>
<evidence type="ECO:0000256" key="11">
    <source>
        <dbReference type="SAM" id="MobiDB-lite"/>
    </source>
</evidence>
<dbReference type="PANTHER" id="PTHR43442">
    <property type="entry name" value="GLUCONOKINASE-RELATED"/>
    <property type="match status" value="1"/>
</dbReference>
<keyword evidence="6 10" id="KW-0418">Kinase</keyword>
<feature type="region of interest" description="Disordered" evidence="11">
    <location>
        <begin position="1"/>
        <end position="21"/>
    </location>
</feature>
<dbReference type="EC" id="2.7.1.12" evidence="3 10"/>
<sequence>MRGRPAETSGRHRLAGQPDRRAVSPVSTVVVVMGVSGSGKSTVGQLLAQRLDVPFLEADDLHPAANRAKMAAGHPLDDEDRRPWLLSIAEWIREATDTGRGGVVACSALKHEYRDLFRRAGAGTWFLYLALDPATAGRRVAGRADHFMPARLVDSQYAALEPLRPDEPGLTVDVAVDTPRTIVDRAVRAAPTTR</sequence>
<dbReference type="EMBL" id="LMWM01000030">
    <property type="protein sequence ID" value="KUM84975.1"/>
    <property type="molecule type" value="Genomic_DNA"/>
</dbReference>
<comment type="pathway">
    <text evidence="1">Carbohydrate acid metabolism.</text>
</comment>
<evidence type="ECO:0000256" key="5">
    <source>
        <dbReference type="ARBA" id="ARBA00022741"/>
    </source>
</evidence>
<protein>
    <recommendedName>
        <fullName evidence="3 10">Gluconokinase</fullName>
        <ecNumber evidence="3 10">2.7.1.12</ecNumber>
    </recommendedName>
</protein>
<evidence type="ECO:0000256" key="8">
    <source>
        <dbReference type="ARBA" id="ARBA00023064"/>
    </source>
</evidence>
<evidence type="ECO:0000256" key="1">
    <source>
        <dbReference type="ARBA" id="ARBA00004761"/>
    </source>
</evidence>
<dbReference type="Pfam" id="PF01202">
    <property type="entry name" value="SKI"/>
    <property type="match status" value="1"/>
</dbReference>
<keyword evidence="7 10" id="KW-0067">ATP-binding</keyword>
<dbReference type="Gene3D" id="3.40.50.300">
    <property type="entry name" value="P-loop containing nucleotide triphosphate hydrolases"/>
    <property type="match status" value="1"/>
</dbReference>
<dbReference type="CDD" id="cd02021">
    <property type="entry name" value="GntK"/>
    <property type="match status" value="1"/>
</dbReference>
<dbReference type="GO" id="GO:0005737">
    <property type="term" value="C:cytoplasm"/>
    <property type="evidence" value="ECO:0007669"/>
    <property type="project" value="TreeGrafter"/>
</dbReference>
<dbReference type="GO" id="GO:0046316">
    <property type="term" value="F:gluconokinase activity"/>
    <property type="evidence" value="ECO:0007669"/>
    <property type="project" value="UniProtKB-EC"/>
</dbReference>
<evidence type="ECO:0000256" key="10">
    <source>
        <dbReference type="RuleBase" id="RU363066"/>
    </source>
</evidence>
<dbReference type="GO" id="GO:0019521">
    <property type="term" value="P:D-gluconate metabolic process"/>
    <property type="evidence" value="ECO:0007669"/>
    <property type="project" value="UniProtKB-KW"/>
</dbReference>
<keyword evidence="5 10" id="KW-0547">Nucleotide-binding</keyword>
<proteinExistence type="inferred from homology"/>
<dbReference type="InterPro" id="IPR027417">
    <property type="entry name" value="P-loop_NTPase"/>
</dbReference>
<reference evidence="12 13" key="1">
    <citation type="submission" date="2015-10" db="EMBL/GenBank/DDBJ databases">
        <title>Draft genome sequence of Streptomyces pseudovenezuelae DSM 40212, type strain for the species Streptomyces pseudovenezuelae.</title>
        <authorList>
            <person name="Ruckert C."/>
            <person name="Winkler A."/>
            <person name="Kalinowski J."/>
            <person name="Kampfer P."/>
            <person name="Glaeser S."/>
        </authorList>
    </citation>
    <scope>NUCLEOTIDE SEQUENCE [LARGE SCALE GENOMIC DNA]</scope>
    <source>
        <strain evidence="12 13">DSM 40212</strain>
    </source>
</reference>
<evidence type="ECO:0000256" key="6">
    <source>
        <dbReference type="ARBA" id="ARBA00022777"/>
    </source>
</evidence>